<organism evidence="1 2">
    <name type="scientific">Platanthera guangdongensis</name>
    <dbReference type="NCBI Taxonomy" id="2320717"/>
    <lineage>
        <taxon>Eukaryota</taxon>
        <taxon>Viridiplantae</taxon>
        <taxon>Streptophyta</taxon>
        <taxon>Embryophyta</taxon>
        <taxon>Tracheophyta</taxon>
        <taxon>Spermatophyta</taxon>
        <taxon>Magnoliopsida</taxon>
        <taxon>Liliopsida</taxon>
        <taxon>Asparagales</taxon>
        <taxon>Orchidaceae</taxon>
        <taxon>Orchidoideae</taxon>
        <taxon>Orchideae</taxon>
        <taxon>Orchidinae</taxon>
        <taxon>Platanthera</taxon>
    </lineage>
</organism>
<comment type="caution">
    <text evidence="1">The sequence shown here is derived from an EMBL/GenBank/DDBJ whole genome shotgun (WGS) entry which is preliminary data.</text>
</comment>
<protein>
    <submittedName>
        <fullName evidence="1">Uncharacterized protein</fullName>
    </submittedName>
</protein>
<gene>
    <name evidence="1" type="ORF">KSP40_PGU009839</name>
</gene>
<proteinExistence type="predicted"/>
<accession>A0ABR2MPT6</accession>
<keyword evidence="2" id="KW-1185">Reference proteome</keyword>
<evidence type="ECO:0000313" key="1">
    <source>
        <dbReference type="EMBL" id="KAK8966212.1"/>
    </source>
</evidence>
<sequence length="77" mass="9074">MAEFWPYTPSNLVFYPYVADAYDKNSLGIFLPTNPRFSWWADSLRQWRPIEINTTDRGVKKPLPREKVEVRSSPIDV</sequence>
<evidence type="ECO:0000313" key="2">
    <source>
        <dbReference type="Proteomes" id="UP001412067"/>
    </source>
</evidence>
<name>A0ABR2MPT6_9ASPA</name>
<reference evidence="1 2" key="1">
    <citation type="journal article" date="2022" name="Nat. Plants">
        <title>Genomes of leafy and leafless Platanthera orchids illuminate the evolution of mycoheterotrophy.</title>
        <authorList>
            <person name="Li M.H."/>
            <person name="Liu K.W."/>
            <person name="Li Z."/>
            <person name="Lu H.C."/>
            <person name="Ye Q.L."/>
            <person name="Zhang D."/>
            <person name="Wang J.Y."/>
            <person name="Li Y.F."/>
            <person name="Zhong Z.M."/>
            <person name="Liu X."/>
            <person name="Yu X."/>
            <person name="Liu D.K."/>
            <person name="Tu X.D."/>
            <person name="Liu B."/>
            <person name="Hao Y."/>
            <person name="Liao X.Y."/>
            <person name="Jiang Y.T."/>
            <person name="Sun W.H."/>
            <person name="Chen J."/>
            <person name="Chen Y.Q."/>
            <person name="Ai Y."/>
            <person name="Zhai J.W."/>
            <person name="Wu S.S."/>
            <person name="Zhou Z."/>
            <person name="Hsiao Y.Y."/>
            <person name="Wu W.L."/>
            <person name="Chen Y.Y."/>
            <person name="Lin Y.F."/>
            <person name="Hsu J.L."/>
            <person name="Li C.Y."/>
            <person name="Wang Z.W."/>
            <person name="Zhao X."/>
            <person name="Zhong W.Y."/>
            <person name="Ma X.K."/>
            <person name="Ma L."/>
            <person name="Huang J."/>
            <person name="Chen G.Z."/>
            <person name="Huang M.Z."/>
            <person name="Huang L."/>
            <person name="Peng D.H."/>
            <person name="Luo Y.B."/>
            <person name="Zou S.Q."/>
            <person name="Chen S.P."/>
            <person name="Lan S."/>
            <person name="Tsai W.C."/>
            <person name="Van de Peer Y."/>
            <person name="Liu Z.J."/>
        </authorList>
    </citation>
    <scope>NUCLEOTIDE SEQUENCE [LARGE SCALE GENOMIC DNA]</scope>
    <source>
        <strain evidence="1">Lor288</strain>
    </source>
</reference>
<dbReference type="EMBL" id="JBBWWR010000005">
    <property type="protein sequence ID" value="KAK8966212.1"/>
    <property type="molecule type" value="Genomic_DNA"/>
</dbReference>
<dbReference type="Proteomes" id="UP001412067">
    <property type="component" value="Unassembled WGS sequence"/>
</dbReference>